<feature type="modified residue" description="4-aspartylphosphate" evidence="3">
    <location>
        <position position="55"/>
    </location>
</feature>
<organism evidence="6 7">
    <name type="scientific">Dongia mobilis</name>
    <dbReference type="NCBI Taxonomy" id="578943"/>
    <lineage>
        <taxon>Bacteria</taxon>
        <taxon>Pseudomonadati</taxon>
        <taxon>Pseudomonadota</taxon>
        <taxon>Alphaproteobacteria</taxon>
        <taxon>Rhodospirillales</taxon>
        <taxon>Dongiaceae</taxon>
        <taxon>Dongia</taxon>
    </lineage>
</organism>
<dbReference type="RefSeq" id="WP_133614855.1">
    <property type="nucleotide sequence ID" value="NZ_SNYW01000012.1"/>
</dbReference>
<dbReference type="OrthoDB" id="9812260at2"/>
<dbReference type="GO" id="GO:0043709">
    <property type="term" value="P:cell adhesion involved in single-species biofilm formation"/>
    <property type="evidence" value="ECO:0007669"/>
    <property type="project" value="TreeGrafter"/>
</dbReference>
<dbReference type="SMART" id="SM00448">
    <property type="entry name" value="REC"/>
    <property type="match status" value="1"/>
</dbReference>
<evidence type="ECO:0000313" key="6">
    <source>
        <dbReference type="EMBL" id="TDQ78956.1"/>
    </source>
</evidence>
<dbReference type="AlphaFoldDB" id="A0A4R6WFW2"/>
<evidence type="ECO:0000259" key="5">
    <source>
        <dbReference type="PROSITE" id="PS50887"/>
    </source>
</evidence>
<dbReference type="EC" id="2.7.7.65" evidence="1"/>
<dbReference type="GO" id="GO:0052621">
    <property type="term" value="F:diguanylate cyclase activity"/>
    <property type="evidence" value="ECO:0007669"/>
    <property type="project" value="UniProtKB-EC"/>
</dbReference>
<evidence type="ECO:0000256" key="2">
    <source>
        <dbReference type="ARBA" id="ARBA00034247"/>
    </source>
</evidence>
<dbReference type="InterPro" id="IPR029787">
    <property type="entry name" value="Nucleotide_cyclase"/>
</dbReference>
<dbReference type="SUPFAM" id="SSF55073">
    <property type="entry name" value="Nucleotide cyclase"/>
    <property type="match status" value="1"/>
</dbReference>
<name>A0A4R6WFW2_9PROT</name>
<dbReference type="InterPro" id="IPR011006">
    <property type="entry name" value="CheY-like_superfamily"/>
</dbReference>
<dbReference type="InterPro" id="IPR000160">
    <property type="entry name" value="GGDEF_dom"/>
</dbReference>
<dbReference type="SUPFAM" id="SSF52172">
    <property type="entry name" value="CheY-like"/>
    <property type="match status" value="1"/>
</dbReference>
<dbReference type="GO" id="GO:0005886">
    <property type="term" value="C:plasma membrane"/>
    <property type="evidence" value="ECO:0007669"/>
    <property type="project" value="TreeGrafter"/>
</dbReference>
<dbReference type="Pfam" id="PF00990">
    <property type="entry name" value="GGDEF"/>
    <property type="match status" value="1"/>
</dbReference>
<gene>
    <name evidence="6" type="ORF">A8950_3419</name>
</gene>
<accession>A0A4R6WFW2</accession>
<dbReference type="NCBIfam" id="TIGR00254">
    <property type="entry name" value="GGDEF"/>
    <property type="match status" value="1"/>
</dbReference>
<dbReference type="InterPro" id="IPR043128">
    <property type="entry name" value="Rev_trsase/Diguanyl_cyclase"/>
</dbReference>
<dbReference type="EMBL" id="SNYW01000012">
    <property type="protein sequence ID" value="TDQ78956.1"/>
    <property type="molecule type" value="Genomic_DNA"/>
</dbReference>
<sequence length="309" mass="34029">MARDKERILVVDDSPTNIAILNVLLRDAYQVITAGNGTDALALAASEEPDLILLDIMMPGMDGYEICDRLKANPFTREIPVIFVTAMDQERQEAKGLALGAVDYIAKPVSPPIVLARVRNQLELKRQRDMLRRLAAVDGLTGIANRRAFEEDLDREWRRVVRLKQPVTLFLADIDHFRAYNEAYGHLAGDDCLRHLAQALTKALMRPSDLLARYSGEQFVGLLPDTDATGAAIVGERLLAAVRNLALPHSHSDVAPIVTISIGAAQCRPNAQTDRAQLFKLAGDALYAAKKAGRNQIRIFEMPESVSAL</sequence>
<comment type="caution">
    <text evidence="6">The sequence shown here is derived from an EMBL/GenBank/DDBJ whole genome shotgun (WGS) entry which is preliminary data.</text>
</comment>
<protein>
    <recommendedName>
        <fullName evidence="1">diguanylate cyclase</fullName>
        <ecNumber evidence="1">2.7.7.65</ecNumber>
    </recommendedName>
</protein>
<keyword evidence="3" id="KW-0597">Phosphoprotein</keyword>
<dbReference type="CDD" id="cd19920">
    <property type="entry name" value="REC_PA4781-like"/>
    <property type="match status" value="1"/>
</dbReference>
<feature type="domain" description="Response regulatory" evidence="4">
    <location>
        <begin position="7"/>
        <end position="122"/>
    </location>
</feature>
<dbReference type="Gene3D" id="3.40.50.2300">
    <property type="match status" value="1"/>
</dbReference>
<proteinExistence type="predicted"/>
<evidence type="ECO:0000259" key="4">
    <source>
        <dbReference type="PROSITE" id="PS50110"/>
    </source>
</evidence>
<evidence type="ECO:0000256" key="1">
    <source>
        <dbReference type="ARBA" id="ARBA00012528"/>
    </source>
</evidence>
<dbReference type="InterPro" id="IPR050469">
    <property type="entry name" value="Diguanylate_Cyclase"/>
</dbReference>
<dbReference type="Proteomes" id="UP000295783">
    <property type="component" value="Unassembled WGS sequence"/>
</dbReference>
<evidence type="ECO:0000313" key="7">
    <source>
        <dbReference type="Proteomes" id="UP000295783"/>
    </source>
</evidence>
<keyword evidence="7" id="KW-1185">Reference proteome</keyword>
<dbReference type="PANTHER" id="PTHR45138:SF9">
    <property type="entry name" value="DIGUANYLATE CYCLASE DGCM-RELATED"/>
    <property type="match status" value="1"/>
</dbReference>
<dbReference type="SMART" id="SM00267">
    <property type="entry name" value="GGDEF"/>
    <property type="match status" value="1"/>
</dbReference>
<dbReference type="GO" id="GO:0000160">
    <property type="term" value="P:phosphorelay signal transduction system"/>
    <property type="evidence" value="ECO:0007669"/>
    <property type="project" value="InterPro"/>
</dbReference>
<dbReference type="PROSITE" id="PS50110">
    <property type="entry name" value="RESPONSE_REGULATORY"/>
    <property type="match status" value="1"/>
</dbReference>
<dbReference type="Pfam" id="PF00072">
    <property type="entry name" value="Response_reg"/>
    <property type="match status" value="1"/>
</dbReference>
<dbReference type="GO" id="GO:1902201">
    <property type="term" value="P:negative regulation of bacterial-type flagellum-dependent cell motility"/>
    <property type="evidence" value="ECO:0007669"/>
    <property type="project" value="TreeGrafter"/>
</dbReference>
<dbReference type="Gene3D" id="3.30.70.270">
    <property type="match status" value="1"/>
</dbReference>
<comment type="catalytic activity">
    <reaction evidence="2">
        <text>2 GTP = 3',3'-c-di-GMP + 2 diphosphate</text>
        <dbReference type="Rhea" id="RHEA:24898"/>
        <dbReference type="ChEBI" id="CHEBI:33019"/>
        <dbReference type="ChEBI" id="CHEBI:37565"/>
        <dbReference type="ChEBI" id="CHEBI:58805"/>
        <dbReference type="EC" id="2.7.7.65"/>
    </reaction>
</comment>
<dbReference type="InterPro" id="IPR001789">
    <property type="entry name" value="Sig_transdc_resp-reg_receiver"/>
</dbReference>
<dbReference type="FunFam" id="3.30.70.270:FF:000001">
    <property type="entry name" value="Diguanylate cyclase domain protein"/>
    <property type="match status" value="1"/>
</dbReference>
<dbReference type="CDD" id="cd01949">
    <property type="entry name" value="GGDEF"/>
    <property type="match status" value="1"/>
</dbReference>
<evidence type="ECO:0000256" key="3">
    <source>
        <dbReference type="PROSITE-ProRule" id="PRU00169"/>
    </source>
</evidence>
<reference evidence="6 7" key="1">
    <citation type="submission" date="2019-03" db="EMBL/GenBank/DDBJ databases">
        <title>Genomic Encyclopedia of Type Strains, Phase III (KMG-III): the genomes of soil and plant-associated and newly described type strains.</title>
        <authorList>
            <person name="Whitman W."/>
        </authorList>
    </citation>
    <scope>NUCLEOTIDE SEQUENCE [LARGE SCALE GENOMIC DNA]</scope>
    <source>
        <strain evidence="6 7">CGMCC 1.7660</strain>
    </source>
</reference>
<dbReference type="PANTHER" id="PTHR45138">
    <property type="entry name" value="REGULATORY COMPONENTS OF SENSORY TRANSDUCTION SYSTEM"/>
    <property type="match status" value="1"/>
</dbReference>
<dbReference type="PROSITE" id="PS50887">
    <property type="entry name" value="GGDEF"/>
    <property type="match status" value="1"/>
</dbReference>
<feature type="domain" description="GGDEF" evidence="5">
    <location>
        <begin position="165"/>
        <end position="302"/>
    </location>
</feature>